<organism evidence="2 3">
    <name type="scientific">Acerihabitans arboris</name>
    <dbReference type="NCBI Taxonomy" id="2691583"/>
    <lineage>
        <taxon>Bacteria</taxon>
        <taxon>Pseudomonadati</taxon>
        <taxon>Pseudomonadota</taxon>
        <taxon>Gammaproteobacteria</taxon>
        <taxon>Enterobacterales</taxon>
        <taxon>Pectobacteriaceae</taxon>
        <taxon>Acerihabitans</taxon>
    </lineage>
</organism>
<name>A0A845SE39_9GAMM</name>
<dbReference type="EMBL" id="WUBS01000003">
    <property type="protein sequence ID" value="NDL62149.1"/>
    <property type="molecule type" value="Genomic_DNA"/>
</dbReference>
<dbReference type="GO" id="GO:0017168">
    <property type="term" value="F:5-oxoprolinase (ATP-hydrolyzing) activity"/>
    <property type="evidence" value="ECO:0007669"/>
    <property type="project" value="TreeGrafter"/>
</dbReference>
<dbReference type="InterPro" id="IPR003692">
    <property type="entry name" value="Hydantoinase_B"/>
</dbReference>
<gene>
    <name evidence="2" type="ORF">GRH90_05180</name>
</gene>
<reference evidence="2 3" key="1">
    <citation type="submission" date="2019-12" db="EMBL/GenBank/DDBJ databases">
        <authorList>
            <person name="Lee S.D."/>
        </authorList>
    </citation>
    <scope>NUCLEOTIDE SEQUENCE [LARGE SCALE GENOMIC DNA]</scope>
    <source>
        <strain evidence="2 3">SAP-6</strain>
    </source>
</reference>
<sequence length="646" mass="69843">MHNRFNAIVEEASVTLYRTAHTTFVKLVQDFQCGLATPEGEMFAYPSHYGVNAFIGLPIAGGLHGIGVENLEPGDCIITNDPFSTDGMVTHIMDVSMLRPIFVGDELVALAWSFVHASDIGGAVPGSISPAFTEVFQEGLRVRPTKLYKRGQLDIAIRNIFIDNSRIADELWGDFQAMISALASMDKRLNQLCQRYGVAAVREGMEASMALADAKTRQVIRQIPNGDYAFSDYVEGMGEGDFIHIHAVMRVSDERIVFDFSGTDPQVAAAFNYVTGARAHPYTLQAFIYYILTREPEAPRNAGLLRALEVIAPRGTVLNAEFPAAGGSRVTTSTRVYDVILGCLNAALADGITAAGPGMSGVIVVSAKDPNGEGNRVSVINPLCGGGGGRFGADGTDGVDSRSGYLRTVPAEIIEAETVMRVKRYGLVTDSQAPGCWQSGAAIALELENTGPEAVMTVRGMNRFYFQSWGARGGQCGHLGSVVLNPGTDDERNLGKIDVLKMKRHDVVRLTSPSGGGFGDPYTRDPGQVAHDVRRGLVSSFNARAGYGVVADELGRLDADATARLRAGHSAAHGLFTMGSSRDRLDIVWPREIRAALAMHLMQQERGIRQPLRLAVIKRLTAENQPVSLPMMVKAIEEELLYIKMH</sequence>
<reference evidence="2 3" key="2">
    <citation type="submission" date="2020-02" db="EMBL/GenBank/DDBJ databases">
        <title>The new genus of Enterobacteriales.</title>
        <authorList>
            <person name="Kim I.S."/>
        </authorList>
    </citation>
    <scope>NUCLEOTIDE SEQUENCE [LARGE SCALE GENOMIC DNA]</scope>
    <source>
        <strain evidence="2 3">SAP-6</strain>
    </source>
</reference>
<dbReference type="PANTHER" id="PTHR11365">
    <property type="entry name" value="5-OXOPROLINASE RELATED"/>
    <property type="match status" value="1"/>
</dbReference>
<evidence type="ECO:0000313" key="3">
    <source>
        <dbReference type="Proteomes" id="UP000461443"/>
    </source>
</evidence>
<comment type="caution">
    <text evidence="2">The sequence shown here is derived from an EMBL/GenBank/DDBJ whole genome shotgun (WGS) entry which is preliminary data.</text>
</comment>
<keyword evidence="3" id="KW-1185">Reference proteome</keyword>
<evidence type="ECO:0000313" key="2">
    <source>
        <dbReference type="EMBL" id="NDL62149.1"/>
    </source>
</evidence>
<feature type="domain" description="Hydantoinase B/oxoprolinase" evidence="1">
    <location>
        <begin position="1"/>
        <end position="521"/>
    </location>
</feature>
<dbReference type="InterPro" id="IPR045079">
    <property type="entry name" value="Oxoprolinase-like"/>
</dbReference>
<dbReference type="GO" id="GO:0005829">
    <property type="term" value="C:cytosol"/>
    <property type="evidence" value="ECO:0007669"/>
    <property type="project" value="TreeGrafter"/>
</dbReference>
<dbReference type="PANTHER" id="PTHR11365:SF23">
    <property type="entry name" value="HYPOTHETICAL 5-OXOPROLINASE (EUROFUNG)-RELATED"/>
    <property type="match status" value="1"/>
</dbReference>
<dbReference type="AlphaFoldDB" id="A0A845SE39"/>
<protein>
    <submittedName>
        <fullName evidence="2">Hydantoinase B/oxoprolinase family protein</fullName>
    </submittedName>
</protein>
<dbReference type="GO" id="GO:0006749">
    <property type="term" value="P:glutathione metabolic process"/>
    <property type="evidence" value="ECO:0007669"/>
    <property type="project" value="TreeGrafter"/>
</dbReference>
<dbReference type="Pfam" id="PF02538">
    <property type="entry name" value="Hydantoinase_B"/>
    <property type="match status" value="1"/>
</dbReference>
<evidence type="ECO:0000259" key="1">
    <source>
        <dbReference type="Pfam" id="PF02538"/>
    </source>
</evidence>
<proteinExistence type="predicted"/>
<dbReference type="Proteomes" id="UP000461443">
    <property type="component" value="Unassembled WGS sequence"/>
</dbReference>
<accession>A0A845SE39</accession>